<evidence type="ECO:0000313" key="2">
    <source>
        <dbReference type="EMBL" id="EAQ84543.1"/>
    </source>
</evidence>
<dbReference type="VEuPathDB" id="FungiDB:CHGG_08557"/>
<sequence>MSPQYRLSSFHFGPKFFEWLNTILTAVMEPLLQYINHDAVSADDPREAAAGLDQQDNHGSLRGAPAGAQQLNPALVVFLNTILIREFYGRFENIGPVLVKSYAKVMPYRQLLQSIQLPLNVLINEYRRGGRDRVRPMLRAWTGLLEWILETQKDQKILQGAGDNFIAALNDHTERGEIQEVKYYSLTGIETTLCVVEMDNKRAASVTMDVFVRGLEIAPTCPYAAQFAAIVEDTFQKINLSITALSLVQKRLSLNTRPHAWLTMVFGWEGDPWLLEVSVETAAVLLQWPAQQTD</sequence>
<dbReference type="OrthoDB" id="10473081at2759"/>
<dbReference type="RefSeq" id="XP_001226484.1">
    <property type="nucleotide sequence ID" value="XM_001226483.1"/>
</dbReference>
<evidence type="ECO:0000256" key="1">
    <source>
        <dbReference type="SAM" id="MobiDB-lite"/>
    </source>
</evidence>
<protein>
    <submittedName>
        <fullName evidence="2">Uncharacterized protein</fullName>
    </submittedName>
</protein>
<dbReference type="AlphaFoldDB" id="Q2GTZ7"/>
<accession>Q2GTZ7</accession>
<name>Q2GTZ7_CHAGB</name>
<reference evidence="3" key="1">
    <citation type="journal article" date="2015" name="Genome Announc.">
        <title>Draft genome sequence of the cellulolytic fungus Chaetomium globosum.</title>
        <authorList>
            <person name="Cuomo C.A."/>
            <person name="Untereiner W.A."/>
            <person name="Ma L.-J."/>
            <person name="Grabherr M."/>
            <person name="Birren B.W."/>
        </authorList>
    </citation>
    <scope>NUCLEOTIDE SEQUENCE [LARGE SCALE GENOMIC DNA]</scope>
    <source>
        <strain evidence="3">ATCC 6205 / CBS 148.51 / DSM 1962 / NBRC 6347 / NRRL 1970</strain>
    </source>
</reference>
<feature type="region of interest" description="Disordered" evidence="1">
    <location>
        <begin position="45"/>
        <end position="64"/>
    </location>
</feature>
<organism evidence="2 3">
    <name type="scientific">Chaetomium globosum (strain ATCC 6205 / CBS 148.51 / DSM 1962 / NBRC 6347 / NRRL 1970)</name>
    <name type="common">Soil fungus</name>
    <dbReference type="NCBI Taxonomy" id="306901"/>
    <lineage>
        <taxon>Eukaryota</taxon>
        <taxon>Fungi</taxon>
        <taxon>Dikarya</taxon>
        <taxon>Ascomycota</taxon>
        <taxon>Pezizomycotina</taxon>
        <taxon>Sordariomycetes</taxon>
        <taxon>Sordariomycetidae</taxon>
        <taxon>Sordariales</taxon>
        <taxon>Chaetomiaceae</taxon>
        <taxon>Chaetomium</taxon>
    </lineage>
</organism>
<dbReference type="HOGENOM" id="CLU_946648_0_0_1"/>
<dbReference type="GeneID" id="4395262"/>
<gene>
    <name evidence="2" type="ORF">CHGG_08557</name>
</gene>
<dbReference type="EMBL" id="CH408034">
    <property type="protein sequence ID" value="EAQ84543.1"/>
    <property type="molecule type" value="Genomic_DNA"/>
</dbReference>
<dbReference type="Proteomes" id="UP000001056">
    <property type="component" value="Unassembled WGS sequence"/>
</dbReference>
<proteinExistence type="predicted"/>
<evidence type="ECO:0000313" key="3">
    <source>
        <dbReference type="Proteomes" id="UP000001056"/>
    </source>
</evidence>
<keyword evidence="3" id="KW-1185">Reference proteome</keyword>
<dbReference type="InParanoid" id="Q2GTZ7"/>